<reference evidence="2" key="1">
    <citation type="submission" date="2015-09" db="EMBL/GenBank/DDBJ databases">
        <authorList>
            <consortium name="Pathogen Informatics"/>
        </authorList>
    </citation>
    <scope>NUCLEOTIDE SEQUENCE</scope>
    <source>
        <strain evidence="2">2789STDY5834896</strain>
    </source>
</reference>
<feature type="region of interest" description="Disordered" evidence="1">
    <location>
        <begin position="119"/>
        <end position="189"/>
    </location>
</feature>
<sequence length="189" mass="20013">MCATRSRSNDQLHPPGGGCRQFGAAAPFWCPPGKSVSTSAAPKVRRVPSRRANSVVQRARRYTAAPRPAPFMHSAAGSQQAAPTARSGVHHPAFSAPFSPLPVLLTRLFIYIPAPAVPAKKSGTAPARPQNISSAASLPLAPPTGRRPKVLLQPPNVGHQHLQGHTGDKAHHQPRHRQHRQVVKGGGGL</sequence>
<name>A0A1C6JYR7_9FIRM</name>
<proteinExistence type="predicted"/>
<feature type="region of interest" description="Disordered" evidence="1">
    <location>
        <begin position="36"/>
        <end position="57"/>
    </location>
</feature>
<protein>
    <submittedName>
        <fullName evidence="2">Uncharacterized protein</fullName>
    </submittedName>
</protein>
<feature type="compositionally biased region" description="Basic residues" evidence="1">
    <location>
        <begin position="172"/>
        <end position="182"/>
    </location>
</feature>
<dbReference type="EMBL" id="FMHG01000002">
    <property type="protein sequence ID" value="SCJ87252.1"/>
    <property type="molecule type" value="Genomic_DNA"/>
</dbReference>
<dbReference type="AlphaFoldDB" id="A0A1C6JYR7"/>
<accession>A0A1C6JYR7</accession>
<evidence type="ECO:0000256" key="1">
    <source>
        <dbReference type="SAM" id="MobiDB-lite"/>
    </source>
</evidence>
<evidence type="ECO:0000313" key="2">
    <source>
        <dbReference type="EMBL" id="SCJ87252.1"/>
    </source>
</evidence>
<gene>
    <name evidence="2" type="ORF">SAMEA3545359_02440</name>
</gene>
<organism evidence="2">
    <name type="scientific">uncultured Anaerotruncus sp</name>
    <dbReference type="NCBI Taxonomy" id="905011"/>
    <lineage>
        <taxon>Bacteria</taxon>
        <taxon>Bacillati</taxon>
        <taxon>Bacillota</taxon>
        <taxon>Clostridia</taxon>
        <taxon>Eubacteriales</taxon>
        <taxon>Oscillospiraceae</taxon>
        <taxon>Anaerotruncus</taxon>
        <taxon>environmental samples</taxon>
    </lineage>
</organism>